<feature type="transmembrane region" description="Helical" evidence="1">
    <location>
        <begin position="25"/>
        <end position="50"/>
    </location>
</feature>
<dbReference type="EMBL" id="JAFITR010000024">
    <property type="protein sequence ID" value="MBN4066780.1"/>
    <property type="molecule type" value="Genomic_DNA"/>
</dbReference>
<evidence type="ECO:0000259" key="2">
    <source>
        <dbReference type="Pfam" id="PF25046"/>
    </source>
</evidence>
<name>A0ABS3AR13_9BACT</name>
<reference evidence="3 4" key="1">
    <citation type="submission" date="2021-02" db="EMBL/GenBank/DDBJ databases">
        <title>Activity-based single-cell genomes from oceanic crustal fluid captures similar information to metagenomic and metatranscriptomic surveys with orders of magnitude less sampling.</title>
        <authorList>
            <person name="D'Angelo T.S."/>
            <person name="Orcutt B.N."/>
        </authorList>
    </citation>
    <scope>NUCLEOTIDE SEQUENCE [LARGE SCALE GENOMIC DNA]</scope>
    <source>
        <strain evidence="3">AH-315-G07</strain>
    </source>
</reference>
<feature type="non-terminal residue" evidence="3">
    <location>
        <position position="1"/>
    </location>
</feature>
<dbReference type="InterPro" id="IPR056692">
    <property type="entry name" value="DUF7790"/>
</dbReference>
<keyword evidence="1" id="KW-1133">Transmembrane helix</keyword>
<comment type="caution">
    <text evidence="3">The sequence shown here is derived from an EMBL/GenBank/DDBJ whole genome shotgun (WGS) entry which is preliminary data.</text>
</comment>
<evidence type="ECO:0000256" key="1">
    <source>
        <dbReference type="SAM" id="Phobius"/>
    </source>
</evidence>
<accession>A0ABS3AR13</accession>
<protein>
    <recommendedName>
        <fullName evidence="2">DUF7790 domain-containing protein</fullName>
    </recommendedName>
</protein>
<keyword evidence="1" id="KW-0812">Transmembrane</keyword>
<feature type="domain" description="DUF7790" evidence="2">
    <location>
        <begin position="147"/>
        <end position="343"/>
    </location>
</feature>
<dbReference type="Pfam" id="PF25046">
    <property type="entry name" value="DUF7790"/>
    <property type="match status" value="1"/>
</dbReference>
<dbReference type="Proteomes" id="UP000722121">
    <property type="component" value="Unassembled WGS sequence"/>
</dbReference>
<evidence type="ECO:0000313" key="4">
    <source>
        <dbReference type="Proteomes" id="UP000722121"/>
    </source>
</evidence>
<sequence>FLSEAVYRKAVDSAVHGQSLKSRALYVASLLAHLTVVTLEVSLGILAWLVSLPASWLKEGRAFRKFSEDSFSLSFQALVRTLSSLVGIFMPPSSVEPHPPVEPTDIREIKDENIQFDDVTRGIRELVRTCTTTSSSEIHKCLGKVFVMSNELHLTESRDRLEREVVEGKNCHIGCAGWYNFDIICSRKSTYGMIFDYDSQNKVFIDLTLEVLMLSSDREAFVETMNELIQSKEKNIRYDDNFDGYSSLEARIRGELNREGSWLSTNENFMHMKSLAENGKVIAETVNLARSNVLQVLSDFLREKELRVDSVYLSNIRVFLSEEDKKSFVTNLGHVVMDDTLVVNCPEFTAQQAGNKCWAECNLRQHVCLGKELSKNGNGYFKYEEAGQG</sequence>
<organism evidence="3 4">
    <name type="scientific">Simkania negevensis</name>
    <dbReference type="NCBI Taxonomy" id="83561"/>
    <lineage>
        <taxon>Bacteria</taxon>
        <taxon>Pseudomonadati</taxon>
        <taxon>Chlamydiota</taxon>
        <taxon>Chlamydiia</taxon>
        <taxon>Parachlamydiales</taxon>
        <taxon>Simkaniaceae</taxon>
        <taxon>Simkania</taxon>
    </lineage>
</organism>
<evidence type="ECO:0000313" key="3">
    <source>
        <dbReference type="EMBL" id="MBN4066780.1"/>
    </source>
</evidence>
<keyword evidence="4" id="KW-1185">Reference proteome</keyword>
<proteinExistence type="predicted"/>
<keyword evidence="1" id="KW-0472">Membrane</keyword>
<gene>
    <name evidence="3" type="ORF">JYU14_01705</name>
</gene>